<keyword evidence="2" id="KW-1185">Reference proteome</keyword>
<feature type="non-terminal residue" evidence="1">
    <location>
        <position position="1"/>
    </location>
</feature>
<accession>A0ABD0PGQ7</accession>
<feature type="non-terminal residue" evidence="1">
    <location>
        <position position="54"/>
    </location>
</feature>
<dbReference type="SUPFAM" id="SSF47266">
    <property type="entry name" value="4-helical cytokines"/>
    <property type="match status" value="1"/>
</dbReference>
<comment type="caution">
    <text evidence="1">The sequence shown here is derived from an EMBL/GenBank/DDBJ whole genome shotgun (WGS) entry which is preliminary data.</text>
</comment>
<gene>
    <name evidence="1" type="ORF">M9458_032709</name>
</gene>
<evidence type="ECO:0000313" key="1">
    <source>
        <dbReference type="EMBL" id="KAL0172398.1"/>
    </source>
</evidence>
<dbReference type="PANTHER" id="PTHR16922">
    <property type="entry name" value="INTERLEUKIN 11"/>
    <property type="match status" value="1"/>
</dbReference>
<name>A0ABD0PGQ7_CIRMR</name>
<reference evidence="1 2" key="1">
    <citation type="submission" date="2024-05" db="EMBL/GenBank/DDBJ databases">
        <title>Genome sequencing and assembly of Indian major carp, Cirrhinus mrigala (Hamilton, 1822).</title>
        <authorList>
            <person name="Mohindra V."/>
            <person name="Chowdhury L.M."/>
            <person name="Lal K."/>
            <person name="Jena J.K."/>
        </authorList>
    </citation>
    <scope>NUCLEOTIDE SEQUENCE [LARGE SCALE GENOMIC DNA]</scope>
    <source>
        <strain evidence="1">CM1030</strain>
        <tissue evidence="1">Blood</tissue>
    </source>
</reference>
<protein>
    <recommendedName>
        <fullName evidence="3">Interleukin-6</fullName>
    </recommendedName>
</protein>
<evidence type="ECO:0000313" key="2">
    <source>
        <dbReference type="Proteomes" id="UP001529510"/>
    </source>
</evidence>
<proteinExistence type="predicted"/>
<dbReference type="PANTHER" id="PTHR16922:SF0">
    <property type="entry name" value="INTERLEUKIN-11"/>
    <property type="match status" value="1"/>
</dbReference>
<dbReference type="InterPro" id="IPR009079">
    <property type="entry name" value="4_helix_cytokine-like_core"/>
</dbReference>
<dbReference type="Gene3D" id="1.20.1250.10">
    <property type="match status" value="1"/>
</dbReference>
<dbReference type="Pfam" id="PF07400">
    <property type="entry name" value="IL11"/>
    <property type="match status" value="1"/>
</dbReference>
<dbReference type="Proteomes" id="UP001529510">
    <property type="component" value="Unassembled WGS sequence"/>
</dbReference>
<dbReference type="InterPro" id="IPR020438">
    <property type="entry name" value="IL-11"/>
</dbReference>
<dbReference type="EMBL" id="JAMKFB020000016">
    <property type="protein sequence ID" value="KAL0172398.1"/>
    <property type="molecule type" value="Genomic_DNA"/>
</dbReference>
<organism evidence="1 2">
    <name type="scientific">Cirrhinus mrigala</name>
    <name type="common">Mrigala</name>
    <dbReference type="NCBI Taxonomy" id="683832"/>
    <lineage>
        <taxon>Eukaryota</taxon>
        <taxon>Metazoa</taxon>
        <taxon>Chordata</taxon>
        <taxon>Craniata</taxon>
        <taxon>Vertebrata</taxon>
        <taxon>Euteleostomi</taxon>
        <taxon>Actinopterygii</taxon>
        <taxon>Neopterygii</taxon>
        <taxon>Teleostei</taxon>
        <taxon>Ostariophysi</taxon>
        <taxon>Cypriniformes</taxon>
        <taxon>Cyprinidae</taxon>
        <taxon>Labeoninae</taxon>
        <taxon>Labeonini</taxon>
        <taxon>Cirrhinus</taxon>
    </lineage>
</organism>
<dbReference type="AlphaFoldDB" id="A0ABD0PGQ7"/>
<evidence type="ECO:0008006" key="3">
    <source>
        <dbReference type="Google" id="ProtNLM"/>
    </source>
</evidence>
<sequence>FKPTLSQLYADLKSFEHHFEWLNKITRKQQHSSVPKLTDMISHIKGLIHSLQRQ</sequence>